<evidence type="ECO:0000259" key="2">
    <source>
        <dbReference type="Pfam" id="PF21056"/>
    </source>
</evidence>
<feature type="region of interest" description="Disordered" evidence="1">
    <location>
        <begin position="805"/>
        <end position="826"/>
    </location>
</feature>
<feature type="compositionally biased region" description="Basic and acidic residues" evidence="1">
    <location>
        <begin position="80"/>
        <end position="94"/>
    </location>
</feature>
<protein>
    <recommendedName>
        <fullName evidence="2">ZSWIM1/3 RNaseH-like domain-containing protein</fullName>
    </recommendedName>
</protein>
<gene>
    <name evidence="3" type="ORF">PHPALM_19778</name>
</gene>
<name>A0A2P4XGJ2_9STRA</name>
<organism evidence="3 4">
    <name type="scientific">Phytophthora palmivora</name>
    <dbReference type="NCBI Taxonomy" id="4796"/>
    <lineage>
        <taxon>Eukaryota</taxon>
        <taxon>Sar</taxon>
        <taxon>Stramenopiles</taxon>
        <taxon>Oomycota</taxon>
        <taxon>Peronosporomycetes</taxon>
        <taxon>Peronosporales</taxon>
        <taxon>Peronosporaceae</taxon>
        <taxon>Phytophthora</taxon>
    </lineage>
</organism>
<dbReference type="AlphaFoldDB" id="A0A2P4XGJ2"/>
<sequence length="826" mass="94589">MEEEEKTSSHDLVNVGDCDSKTEEQTHATIVPDAHEEDGKHEDKSGKLNEDEEQVEGGEDEAEGADEEDESAGSDVQQDTSDRESAAHTSDSEKRKRSSLRVAGNLHCVSVMKKQHASREDFDEYLKKYGKKYSTKMVIEATLSTELRNKRIMKQRQFVEISLSKTPFAPNSFGPFRRVYICTHGRKKRSRSSGKRSLQNTLWTGCGARFLAELTESDGKWIVEVKRDFYNHNHEVCQAKYLSHPGIRQVRHGSPVLGDVKVMVNAGGKATCIYDYICSTTPHRVTMGDVSNMIEMIRKAAIEHFQAINEWDRTQVVLVDKDFNEVEVLKRMPPNYRILVCHFHVIKWLKKAIRDDKTYGTYESNVLKQMEVCISYMVYSRQCWNTWITLPNFKTLNTRNESDELWRYFNMQQCITCILNFQHRKEDTYKIKTLLPGSTWNANYEYQFATNPDLMQRYSFIDTGFGMNIVRDDSRYHVDKTNWLCNCEFSLTVKMHCRHVILYRKHIGNVLTIPYARSHPGMFQVLPMFESCMGVPGFSQVLPMHVLKAKKSADDKFEDAVENLETWWNCLRHSNPNVAATDACGFDRSDSHIEHTQDVTAEQDEKDEQIHGGSASVYQSTVKPFNEIGKVGRPSLNRARVDSKRHAEQKAYNQGKKIRKALGSEDVVEAVKYIQEHKPPLGELHPSLETFEVRFKRHTKKTMTVETREPPQQIMPFRLPASLVKIALKAVRKATKTIVENVEESTGDNAEQVVVTIEDAGEFLETTLKAMDYLGNLSSTCKQGMQWYSWQMGLIEHMVALKGGKSDRNADGESEPLTVAKDIYST</sequence>
<evidence type="ECO:0000256" key="1">
    <source>
        <dbReference type="SAM" id="MobiDB-lite"/>
    </source>
</evidence>
<dbReference type="Pfam" id="PF21056">
    <property type="entry name" value="ZSWIM1-3_RNaseH-like"/>
    <property type="match status" value="1"/>
</dbReference>
<keyword evidence="4" id="KW-1185">Reference proteome</keyword>
<dbReference type="PANTHER" id="PTHR31569:SF4">
    <property type="entry name" value="SWIM-TYPE DOMAIN-CONTAINING PROTEIN"/>
    <property type="match status" value="1"/>
</dbReference>
<feature type="region of interest" description="Disordered" evidence="1">
    <location>
        <begin position="1"/>
        <end position="101"/>
    </location>
</feature>
<accession>A0A2P4XGJ2</accession>
<proteinExistence type="predicted"/>
<feature type="domain" description="ZSWIM1/3 RNaseH-like" evidence="2">
    <location>
        <begin position="299"/>
        <end position="339"/>
    </location>
</feature>
<dbReference type="Proteomes" id="UP000237271">
    <property type="component" value="Unassembled WGS sequence"/>
</dbReference>
<comment type="caution">
    <text evidence="3">The sequence shown here is derived from an EMBL/GenBank/DDBJ whole genome shotgun (WGS) entry which is preliminary data.</text>
</comment>
<evidence type="ECO:0000313" key="4">
    <source>
        <dbReference type="Proteomes" id="UP000237271"/>
    </source>
</evidence>
<dbReference type="PANTHER" id="PTHR31569">
    <property type="entry name" value="SWIM-TYPE DOMAIN-CONTAINING PROTEIN"/>
    <property type="match status" value="1"/>
</dbReference>
<dbReference type="InterPro" id="IPR052579">
    <property type="entry name" value="Zinc_finger_SWIM"/>
</dbReference>
<feature type="compositionally biased region" description="Acidic residues" evidence="1">
    <location>
        <begin position="50"/>
        <end position="72"/>
    </location>
</feature>
<feature type="compositionally biased region" description="Basic and acidic residues" evidence="1">
    <location>
        <begin position="33"/>
        <end position="49"/>
    </location>
</feature>
<reference evidence="3 4" key="1">
    <citation type="journal article" date="2017" name="Genome Biol. Evol.">
        <title>Phytophthora megakarya and P. palmivora, closely related causal agents of cacao black pod rot, underwent increases in genome sizes and gene numbers by different mechanisms.</title>
        <authorList>
            <person name="Ali S.S."/>
            <person name="Shao J."/>
            <person name="Lary D.J."/>
            <person name="Kronmiller B."/>
            <person name="Shen D."/>
            <person name="Strem M.D."/>
            <person name="Amoako-Attah I."/>
            <person name="Akrofi A.Y."/>
            <person name="Begoude B.A."/>
            <person name="Ten Hoopen G.M."/>
            <person name="Coulibaly K."/>
            <person name="Kebe B.I."/>
            <person name="Melnick R.L."/>
            <person name="Guiltinan M.J."/>
            <person name="Tyler B.M."/>
            <person name="Meinhardt L.W."/>
            <person name="Bailey B.A."/>
        </authorList>
    </citation>
    <scope>NUCLEOTIDE SEQUENCE [LARGE SCALE GENOMIC DNA]</scope>
    <source>
        <strain evidence="4">sbr112.9</strain>
    </source>
</reference>
<dbReference type="InterPro" id="IPR048324">
    <property type="entry name" value="ZSWIM1-3_RNaseH-like"/>
</dbReference>
<dbReference type="EMBL" id="NCKW01011064">
    <property type="protein sequence ID" value="POM64669.1"/>
    <property type="molecule type" value="Genomic_DNA"/>
</dbReference>
<evidence type="ECO:0000313" key="3">
    <source>
        <dbReference type="EMBL" id="POM64669.1"/>
    </source>
</evidence>